<gene>
    <name evidence="1" type="ORF">GLW07_11970</name>
</gene>
<dbReference type="AlphaFoldDB" id="A0A845EZY4"/>
<comment type="caution">
    <text evidence="1">The sequence shown here is derived from an EMBL/GenBank/DDBJ whole genome shotgun (WGS) entry which is preliminary data.</text>
</comment>
<sequence>MEKNARGYVQESCQALEEASRCLQQALSTVEKDQNRDRIQQSLDGLTAVQSHCSETANVLSQQ</sequence>
<evidence type="ECO:0000313" key="1">
    <source>
        <dbReference type="EMBL" id="MYL64068.1"/>
    </source>
</evidence>
<dbReference type="Proteomes" id="UP000447833">
    <property type="component" value="Unassembled WGS sequence"/>
</dbReference>
<protein>
    <submittedName>
        <fullName evidence="1">Uncharacterized protein</fullName>
    </submittedName>
</protein>
<dbReference type="EMBL" id="WMEY01000003">
    <property type="protein sequence ID" value="MYL64068.1"/>
    <property type="molecule type" value="Genomic_DNA"/>
</dbReference>
<dbReference type="RefSeq" id="WP_202407259.1">
    <property type="nucleotide sequence ID" value="NZ_WMEY01000003.1"/>
</dbReference>
<organism evidence="1 2">
    <name type="scientific">Guptibacillus hwajinpoensis</name>
    <dbReference type="NCBI Taxonomy" id="208199"/>
    <lineage>
        <taxon>Bacteria</taxon>
        <taxon>Bacillati</taxon>
        <taxon>Bacillota</taxon>
        <taxon>Bacilli</taxon>
        <taxon>Bacillales</taxon>
        <taxon>Guptibacillaceae</taxon>
        <taxon>Guptibacillus</taxon>
    </lineage>
</organism>
<reference evidence="1 2" key="1">
    <citation type="submission" date="2019-11" db="EMBL/GenBank/DDBJ databases">
        <title>Genome sequences of 17 halophilic strains isolated from different environments.</title>
        <authorList>
            <person name="Furrow R.E."/>
        </authorList>
    </citation>
    <scope>NUCLEOTIDE SEQUENCE [LARGE SCALE GENOMIC DNA]</scope>
    <source>
        <strain evidence="1 2">22506_14_FS</strain>
    </source>
</reference>
<name>A0A845EZY4_9BACL</name>
<evidence type="ECO:0000313" key="2">
    <source>
        <dbReference type="Proteomes" id="UP000447833"/>
    </source>
</evidence>
<proteinExistence type="predicted"/>
<accession>A0A845EZY4</accession>